<sequence>MSDAPFGEATEAKYVLLTTFKKDGTAVGTPIWAARDGDQLTVWTSGDSWKVKRIRRNPHVIVQACDNRGNKTYGAQAHGTARLLDRAGSDHVRSLITKKYGIVGWLIVKSSVTFRGADKSIGISIAPGQPSSE</sequence>
<dbReference type="Proteomes" id="UP000011666">
    <property type="component" value="Unassembled WGS sequence"/>
</dbReference>
<accession>M0QFP0</accession>
<dbReference type="InterPro" id="IPR012349">
    <property type="entry name" value="Split_barrel_FMN-bd"/>
</dbReference>
<dbReference type="EMBL" id="BANX01000007">
    <property type="protein sequence ID" value="GAC67279.1"/>
    <property type="molecule type" value="Genomic_DNA"/>
</dbReference>
<reference evidence="3 4" key="1">
    <citation type="submission" date="2013-01" db="EMBL/GenBank/DDBJ databases">
        <title>Whole genome shotgun sequence of Gordonia soli NBRC 108243.</title>
        <authorList>
            <person name="Isaki-Nakamura S."/>
            <person name="Hosoyama A."/>
            <person name="Tsuchikane K."/>
            <person name="Ando Y."/>
            <person name="Baba S."/>
            <person name="Ohji S."/>
            <person name="Hamada M."/>
            <person name="Tamura T."/>
            <person name="Yamazoe A."/>
            <person name="Yamazaki S."/>
            <person name="Fujita N."/>
        </authorList>
    </citation>
    <scope>NUCLEOTIDE SEQUENCE [LARGE SCALE GENOMIC DNA]</scope>
    <source>
        <strain evidence="3 4">NBRC 108243</strain>
    </source>
</reference>
<dbReference type="RefSeq" id="WP_007618287.1">
    <property type="nucleotide sequence ID" value="NZ_BANX01000007.1"/>
</dbReference>
<evidence type="ECO:0000259" key="2">
    <source>
        <dbReference type="Pfam" id="PF01243"/>
    </source>
</evidence>
<dbReference type="NCBIfam" id="TIGR03666">
    <property type="entry name" value="Rv2061_F420"/>
    <property type="match status" value="1"/>
</dbReference>
<comment type="caution">
    <text evidence="3">The sequence shown here is derived from an EMBL/GenBank/DDBJ whole genome shotgun (WGS) entry which is preliminary data.</text>
</comment>
<dbReference type="InterPro" id="IPR019965">
    <property type="entry name" value="PPOX_F420-dep_Rv2061_put"/>
</dbReference>
<proteinExistence type="predicted"/>
<feature type="domain" description="Pyridoxamine 5'-phosphate oxidase N-terminal" evidence="2">
    <location>
        <begin position="11"/>
        <end position="100"/>
    </location>
</feature>
<dbReference type="STRING" id="1223545.GS4_07_00280"/>
<dbReference type="GO" id="GO:0070967">
    <property type="term" value="F:coenzyme F420 binding"/>
    <property type="evidence" value="ECO:0007669"/>
    <property type="project" value="TreeGrafter"/>
</dbReference>
<evidence type="ECO:0000313" key="4">
    <source>
        <dbReference type="Proteomes" id="UP000011666"/>
    </source>
</evidence>
<dbReference type="eggNOG" id="COG3871">
    <property type="taxonomic scope" value="Bacteria"/>
</dbReference>
<dbReference type="AlphaFoldDB" id="M0QFP0"/>
<dbReference type="GO" id="GO:0005829">
    <property type="term" value="C:cytosol"/>
    <property type="evidence" value="ECO:0007669"/>
    <property type="project" value="TreeGrafter"/>
</dbReference>
<name>M0QFP0_9ACTN</name>
<keyword evidence="1" id="KW-0560">Oxidoreductase</keyword>
<dbReference type="InterPro" id="IPR011576">
    <property type="entry name" value="Pyridox_Oxase_N"/>
</dbReference>
<dbReference type="OrthoDB" id="5738083at2"/>
<dbReference type="SUPFAM" id="SSF50475">
    <property type="entry name" value="FMN-binding split barrel"/>
    <property type="match status" value="1"/>
</dbReference>
<dbReference type="Gene3D" id="2.30.110.10">
    <property type="entry name" value="Electron Transport, Fmn-binding Protein, Chain A"/>
    <property type="match status" value="1"/>
</dbReference>
<organism evidence="3 4">
    <name type="scientific">Gordonia soli NBRC 108243</name>
    <dbReference type="NCBI Taxonomy" id="1223545"/>
    <lineage>
        <taxon>Bacteria</taxon>
        <taxon>Bacillati</taxon>
        <taxon>Actinomycetota</taxon>
        <taxon>Actinomycetes</taxon>
        <taxon>Mycobacteriales</taxon>
        <taxon>Gordoniaceae</taxon>
        <taxon>Gordonia</taxon>
    </lineage>
</organism>
<dbReference type="Pfam" id="PF01243">
    <property type="entry name" value="PNPOx_N"/>
    <property type="match status" value="1"/>
</dbReference>
<dbReference type="GO" id="GO:0016627">
    <property type="term" value="F:oxidoreductase activity, acting on the CH-CH group of donors"/>
    <property type="evidence" value="ECO:0007669"/>
    <property type="project" value="TreeGrafter"/>
</dbReference>
<protein>
    <recommendedName>
        <fullName evidence="2">Pyridoxamine 5'-phosphate oxidase N-terminal domain-containing protein</fullName>
    </recommendedName>
</protein>
<dbReference type="PANTHER" id="PTHR35176:SF11">
    <property type="entry name" value="PYRIDOXAMINE 5'-PHOSPHATE OXIDASE FAMILY PROTEIN"/>
    <property type="match status" value="1"/>
</dbReference>
<dbReference type="InterPro" id="IPR052019">
    <property type="entry name" value="F420H2_bilvrd_red/Heme_oxyg"/>
</dbReference>
<gene>
    <name evidence="3" type="ORF">GS4_07_00280</name>
</gene>
<evidence type="ECO:0000256" key="1">
    <source>
        <dbReference type="ARBA" id="ARBA00023002"/>
    </source>
</evidence>
<keyword evidence="4" id="KW-1185">Reference proteome</keyword>
<dbReference type="PANTHER" id="PTHR35176">
    <property type="entry name" value="HEME OXYGENASE HI_0854-RELATED"/>
    <property type="match status" value="1"/>
</dbReference>
<evidence type="ECO:0000313" key="3">
    <source>
        <dbReference type="EMBL" id="GAC67279.1"/>
    </source>
</evidence>